<dbReference type="PRINTS" id="PR00606">
    <property type="entry name" value="CYTCHROMECID"/>
</dbReference>
<reference evidence="8 9" key="1">
    <citation type="submission" date="2022-03" db="EMBL/GenBank/DDBJ databases">
        <title>Hymenobactersp. isolated from the air.</title>
        <authorList>
            <person name="Won M."/>
            <person name="Kwon S.-W."/>
        </authorList>
    </citation>
    <scope>NUCLEOTIDE SEQUENCE [LARGE SCALE GENOMIC DNA]</scope>
    <source>
        <strain evidence="8 9">KACC 21982</strain>
    </source>
</reference>
<sequence length="157" mass="16414">MKKNLLLFGLGALLAACGSEPKKKADDAPTMREASAAELNSDSVSAANMAAVAHQPQIDTSVTKIGNEKTGGIIATGAKLITSSDCTSCHKEREKLVGPAYTAVAEKYPSNDANITMLANKIIQGGKGNWGEIPMTPHPGLSLADAKEMSKYILSIK</sequence>
<keyword evidence="3 6" id="KW-0479">Metal-binding</keyword>
<keyword evidence="5 6" id="KW-0408">Iron</keyword>
<dbReference type="Gene3D" id="1.10.760.10">
    <property type="entry name" value="Cytochrome c-like domain"/>
    <property type="match status" value="1"/>
</dbReference>
<accession>A0ABY4CYP3</accession>
<dbReference type="EMBL" id="CP094669">
    <property type="protein sequence ID" value="UOG75137.1"/>
    <property type="molecule type" value="Genomic_DNA"/>
</dbReference>
<keyword evidence="2 6" id="KW-0349">Heme</keyword>
<evidence type="ECO:0000259" key="7">
    <source>
        <dbReference type="PROSITE" id="PS51007"/>
    </source>
</evidence>
<keyword evidence="1" id="KW-0813">Transport</keyword>
<dbReference type="Pfam" id="PF00034">
    <property type="entry name" value="Cytochrom_C"/>
    <property type="match status" value="1"/>
</dbReference>
<protein>
    <submittedName>
        <fullName evidence="8">C-type cytochrome</fullName>
    </submittedName>
</protein>
<dbReference type="PROSITE" id="PS51007">
    <property type="entry name" value="CYTC"/>
    <property type="match status" value="1"/>
</dbReference>
<dbReference type="InterPro" id="IPR036909">
    <property type="entry name" value="Cyt_c-like_dom_sf"/>
</dbReference>
<evidence type="ECO:0000256" key="5">
    <source>
        <dbReference type="ARBA" id="ARBA00023004"/>
    </source>
</evidence>
<evidence type="ECO:0000313" key="8">
    <source>
        <dbReference type="EMBL" id="UOG75137.1"/>
    </source>
</evidence>
<evidence type="ECO:0000256" key="2">
    <source>
        <dbReference type="ARBA" id="ARBA00022617"/>
    </source>
</evidence>
<dbReference type="InterPro" id="IPR002324">
    <property type="entry name" value="Cyt_c_ID"/>
</dbReference>
<feature type="domain" description="Cytochrome c" evidence="7">
    <location>
        <begin position="72"/>
        <end position="157"/>
    </location>
</feature>
<dbReference type="Proteomes" id="UP000831113">
    <property type="component" value="Chromosome"/>
</dbReference>
<dbReference type="PROSITE" id="PS51257">
    <property type="entry name" value="PROKAR_LIPOPROTEIN"/>
    <property type="match status" value="1"/>
</dbReference>
<gene>
    <name evidence="8" type="ORF">MTX78_00730</name>
</gene>
<organism evidence="8 9">
    <name type="scientific">Hymenobacter tibetensis</name>
    <dbReference type="NCBI Taxonomy" id="497967"/>
    <lineage>
        <taxon>Bacteria</taxon>
        <taxon>Pseudomonadati</taxon>
        <taxon>Bacteroidota</taxon>
        <taxon>Cytophagia</taxon>
        <taxon>Cytophagales</taxon>
        <taxon>Hymenobacteraceae</taxon>
        <taxon>Hymenobacter</taxon>
    </lineage>
</organism>
<evidence type="ECO:0000256" key="3">
    <source>
        <dbReference type="ARBA" id="ARBA00022723"/>
    </source>
</evidence>
<keyword evidence="4" id="KW-0249">Electron transport</keyword>
<name>A0ABY4CYP3_9BACT</name>
<evidence type="ECO:0000313" key="9">
    <source>
        <dbReference type="Proteomes" id="UP000831113"/>
    </source>
</evidence>
<dbReference type="InterPro" id="IPR009056">
    <property type="entry name" value="Cyt_c-like_dom"/>
</dbReference>
<evidence type="ECO:0000256" key="1">
    <source>
        <dbReference type="ARBA" id="ARBA00022448"/>
    </source>
</evidence>
<dbReference type="RefSeq" id="WP_243799000.1">
    <property type="nucleotide sequence ID" value="NZ_CP094669.1"/>
</dbReference>
<evidence type="ECO:0000256" key="6">
    <source>
        <dbReference type="PROSITE-ProRule" id="PRU00433"/>
    </source>
</evidence>
<proteinExistence type="predicted"/>
<evidence type="ECO:0000256" key="4">
    <source>
        <dbReference type="ARBA" id="ARBA00022982"/>
    </source>
</evidence>
<keyword evidence="9" id="KW-1185">Reference proteome</keyword>
<dbReference type="SUPFAM" id="SSF46626">
    <property type="entry name" value="Cytochrome c"/>
    <property type="match status" value="1"/>
</dbReference>